<organism evidence="8 9">
    <name type="scientific">Actinokineospora cianjurensis</name>
    <dbReference type="NCBI Taxonomy" id="585224"/>
    <lineage>
        <taxon>Bacteria</taxon>
        <taxon>Bacillati</taxon>
        <taxon>Actinomycetota</taxon>
        <taxon>Actinomycetes</taxon>
        <taxon>Pseudonocardiales</taxon>
        <taxon>Pseudonocardiaceae</taxon>
        <taxon>Actinokineospora</taxon>
    </lineage>
</organism>
<evidence type="ECO:0000256" key="7">
    <source>
        <dbReference type="RuleBase" id="RU004466"/>
    </source>
</evidence>
<evidence type="ECO:0000313" key="8">
    <source>
        <dbReference type="EMBL" id="RLK61689.1"/>
    </source>
</evidence>
<evidence type="ECO:0000256" key="3">
    <source>
        <dbReference type="ARBA" id="ARBA00022679"/>
    </source>
</evidence>
<dbReference type="EMBL" id="RCDD01000001">
    <property type="protein sequence ID" value="RLK61689.1"/>
    <property type="molecule type" value="Genomic_DNA"/>
</dbReference>
<evidence type="ECO:0000256" key="1">
    <source>
        <dbReference type="ARBA" id="ARBA00001946"/>
    </source>
</evidence>
<sequence>MVITDAEVAERLRVGIAGRWVGDDPVSAAARYAMLPPGRLMRPLLLVRSALAVGGVLDEAVPAAVGLECAHVGGLIHDDLIDQGESRRGRPAVHSVFGAETAIVTGSALFFTWFEALADSGVPAETLVEVMRVQADAGRLACRGAAMEVAMAEGVDTPVSTYLEMAHYKTAAMTSAACRTGALLGGAAPERVVALSGFGEALGMALQIRDDLAPHRQHSDMAGRRAVRRPTLPDLLAQRRSQVLVDVVHQATDLADHYLDRAHAHLAQLPDTPHRRALESWTHSGPVPTPRSNQDN</sequence>
<dbReference type="PROSITE" id="PS00723">
    <property type="entry name" value="POLYPRENYL_SYNTHASE_1"/>
    <property type="match status" value="1"/>
</dbReference>
<dbReference type="GO" id="GO:0008299">
    <property type="term" value="P:isoprenoid biosynthetic process"/>
    <property type="evidence" value="ECO:0007669"/>
    <property type="project" value="UniProtKB-KW"/>
</dbReference>
<dbReference type="GO" id="GO:0046872">
    <property type="term" value="F:metal ion binding"/>
    <property type="evidence" value="ECO:0007669"/>
    <property type="project" value="UniProtKB-KW"/>
</dbReference>
<dbReference type="PANTHER" id="PTHR43281">
    <property type="entry name" value="FARNESYL DIPHOSPHATE SYNTHASE"/>
    <property type="match status" value="1"/>
</dbReference>
<comment type="similarity">
    <text evidence="2 7">Belongs to the FPP/GGPP synthase family.</text>
</comment>
<dbReference type="Pfam" id="PF00348">
    <property type="entry name" value="polyprenyl_synt"/>
    <property type="match status" value="1"/>
</dbReference>
<dbReference type="AlphaFoldDB" id="A0A421BBG3"/>
<dbReference type="PANTHER" id="PTHR43281:SF1">
    <property type="entry name" value="FARNESYL DIPHOSPHATE SYNTHASE"/>
    <property type="match status" value="1"/>
</dbReference>
<evidence type="ECO:0000256" key="5">
    <source>
        <dbReference type="ARBA" id="ARBA00022842"/>
    </source>
</evidence>
<evidence type="ECO:0000256" key="4">
    <source>
        <dbReference type="ARBA" id="ARBA00022723"/>
    </source>
</evidence>
<protein>
    <submittedName>
        <fullName evidence="8">Geranylgeranyl diphosphate synthase type I</fullName>
    </submittedName>
</protein>
<dbReference type="Proteomes" id="UP000282454">
    <property type="component" value="Unassembled WGS sequence"/>
</dbReference>
<keyword evidence="5" id="KW-0460">Magnesium</keyword>
<dbReference type="SUPFAM" id="SSF48576">
    <property type="entry name" value="Terpenoid synthases"/>
    <property type="match status" value="1"/>
</dbReference>
<evidence type="ECO:0000256" key="2">
    <source>
        <dbReference type="ARBA" id="ARBA00006706"/>
    </source>
</evidence>
<keyword evidence="9" id="KW-1185">Reference proteome</keyword>
<accession>A0A421BBG3</accession>
<dbReference type="GO" id="GO:0004659">
    <property type="term" value="F:prenyltransferase activity"/>
    <property type="evidence" value="ECO:0007669"/>
    <property type="project" value="InterPro"/>
</dbReference>
<gene>
    <name evidence="8" type="ORF">CLV68_2230</name>
</gene>
<dbReference type="InterPro" id="IPR008949">
    <property type="entry name" value="Isoprenoid_synthase_dom_sf"/>
</dbReference>
<keyword evidence="3 7" id="KW-0808">Transferase</keyword>
<dbReference type="Gene3D" id="1.10.600.10">
    <property type="entry name" value="Farnesyl Diphosphate Synthase"/>
    <property type="match status" value="1"/>
</dbReference>
<dbReference type="SFLD" id="SFLDS00005">
    <property type="entry name" value="Isoprenoid_Synthase_Type_I"/>
    <property type="match status" value="1"/>
</dbReference>
<name>A0A421BBG3_9PSEU</name>
<dbReference type="InterPro" id="IPR000092">
    <property type="entry name" value="Polyprenyl_synt"/>
</dbReference>
<dbReference type="InterPro" id="IPR033749">
    <property type="entry name" value="Polyprenyl_synt_CS"/>
</dbReference>
<evidence type="ECO:0000313" key="9">
    <source>
        <dbReference type="Proteomes" id="UP000282454"/>
    </source>
</evidence>
<keyword evidence="6" id="KW-0414">Isoprene biosynthesis</keyword>
<comment type="caution">
    <text evidence="8">The sequence shown here is derived from an EMBL/GenBank/DDBJ whole genome shotgun (WGS) entry which is preliminary data.</text>
</comment>
<reference evidence="8 9" key="1">
    <citation type="submission" date="2018-10" db="EMBL/GenBank/DDBJ databases">
        <title>Genomic Encyclopedia of Archaeal and Bacterial Type Strains, Phase II (KMG-II): from individual species to whole genera.</title>
        <authorList>
            <person name="Goeker M."/>
        </authorList>
    </citation>
    <scope>NUCLEOTIDE SEQUENCE [LARGE SCALE GENOMIC DNA]</scope>
    <source>
        <strain evidence="8 9">DSM 45657</strain>
    </source>
</reference>
<proteinExistence type="inferred from homology"/>
<evidence type="ECO:0000256" key="6">
    <source>
        <dbReference type="ARBA" id="ARBA00023229"/>
    </source>
</evidence>
<comment type="cofactor">
    <cofactor evidence="1">
        <name>Mg(2+)</name>
        <dbReference type="ChEBI" id="CHEBI:18420"/>
    </cofactor>
</comment>
<dbReference type="CDD" id="cd00685">
    <property type="entry name" value="Trans_IPPS_HT"/>
    <property type="match status" value="1"/>
</dbReference>
<keyword evidence="4" id="KW-0479">Metal-binding</keyword>